<accession>A0A922L614</accession>
<evidence type="ECO:0000313" key="2">
    <source>
        <dbReference type="Proteomes" id="UP000790347"/>
    </source>
</evidence>
<gene>
    <name evidence="1" type="ORF">DERF_005287</name>
</gene>
<evidence type="ECO:0000313" key="1">
    <source>
        <dbReference type="EMBL" id="KAH9521651.1"/>
    </source>
</evidence>
<reference evidence="1" key="1">
    <citation type="submission" date="2013-05" db="EMBL/GenBank/DDBJ databases">
        <authorList>
            <person name="Yim A.K.Y."/>
            <person name="Chan T.F."/>
            <person name="Ji K.M."/>
            <person name="Liu X.Y."/>
            <person name="Zhou J.W."/>
            <person name="Li R.Q."/>
            <person name="Yang K.Y."/>
            <person name="Li J."/>
            <person name="Li M."/>
            <person name="Law P.T.W."/>
            <person name="Wu Y.L."/>
            <person name="Cai Z.L."/>
            <person name="Qin H."/>
            <person name="Bao Y."/>
            <person name="Leung R.K.K."/>
            <person name="Ng P.K.S."/>
            <person name="Zou J."/>
            <person name="Zhong X.J."/>
            <person name="Ran P.X."/>
            <person name="Zhong N.S."/>
            <person name="Liu Z.G."/>
            <person name="Tsui S.K.W."/>
        </authorList>
    </citation>
    <scope>NUCLEOTIDE SEQUENCE</scope>
    <source>
        <strain evidence="1">Derf</strain>
        <tissue evidence="1">Whole organism</tissue>
    </source>
</reference>
<keyword evidence="2" id="KW-1185">Reference proteome</keyword>
<protein>
    <submittedName>
        <fullName evidence="1">Uncharacterized protein</fullName>
    </submittedName>
</protein>
<name>A0A922L614_DERFA</name>
<proteinExistence type="predicted"/>
<reference evidence="1" key="2">
    <citation type="journal article" date="2022" name="Res Sq">
        <title>Comparative Genomics Reveals Insights into the Divergent Evolution of Astigmatic Mites and Household Pest Adaptations.</title>
        <authorList>
            <person name="Xiong Q."/>
            <person name="Wan A.T.-Y."/>
            <person name="Liu X.-Y."/>
            <person name="Fung C.S.-H."/>
            <person name="Xiao X."/>
            <person name="Malainual N."/>
            <person name="Hou J."/>
            <person name="Wang L."/>
            <person name="Wang M."/>
            <person name="Yang K."/>
            <person name="Cui Y."/>
            <person name="Leung E."/>
            <person name="Nong W."/>
            <person name="Shin S.-K."/>
            <person name="Au S."/>
            <person name="Jeong K.Y."/>
            <person name="Chew F.T."/>
            <person name="Hui J."/>
            <person name="Leung T.F."/>
            <person name="Tungtrongchitr A."/>
            <person name="Zhong N."/>
            <person name="Liu Z."/>
            <person name="Tsui S."/>
        </authorList>
    </citation>
    <scope>NUCLEOTIDE SEQUENCE</scope>
    <source>
        <strain evidence="1">Derf</strain>
        <tissue evidence="1">Whole organism</tissue>
    </source>
</reference>
<dbReference type="AlphaFoldDB" id="A0A922L614"/>
<dbReference type="Proteomes" id="UP000790347">
    <property type="component" value="Unassembled WGS sequence"/>
</dbReference>
<organism evidence="1 2">
    <name type="scientific">Dermatophagoides farinae</name>
    <name type="common">American house dust mite</name>
    <dbReference type="NCBI Taxonomy" id="6954"/>
    <lineage>
        <taxon>Eukaryota</taxon>
        <taxon>Metazoa</taxon>
        <taxon>Ecdysozoa</taxon>
        <taxon>Arthropoda</taxon>
        <taxon>Chelicerata</taxon>
        <taxon>Arachnida</taxon>
        <taxon>Acari</taxon>
        <taxon>Acariformes</taxon>
        <taxon>Sarcoptiformes</taxon>
        <taxon>Astigmata</taxon>
        <taxon>Psoroptidia</taxon>
        <taxon>Analgoidea</taxon>
        <taxon>Pyroglyphidae</taxon>
        <taxon>Dermatophagoidinae</taxon>
        <taxon>Dermatophagoides</taxon>
    </lineage>
</organism>
<sequence>MIIIVMIWEKVVSFFCITFWNECHKKSVKVSTSCMASIHSSMTILYFKNKFFPTLTTGSGVRPLFFDPLKNEILAILIFARGDLDQRVKIHLTTQCKFHMSWELKKIMGVILPQLIRFQGRIKIRSAAISHCVIQP</sequence>
<dbReference type="EMBL" id="ASGP02000002">
    <property type="protein sequence ID" value="KAH9521651.1"/>
    <property type="molecule type" value="Genomic_DNA"/>
</dbReference>
<comment type="caution">
    <text evidence="1">The sequence shown here is derived from an EMBL/GenBank/DDBJ whole genome shotgun (WGS) entry which is preliminary data.</text>
</comment>